<protein>
    <recommendedName>
        <fullName evidence="5">Putative pseudouridine methyltransferase</fullName>
        <ecNumber evidence="5">2.1.1.-</ecNumber>
    </recommendedName>
</protein>
<dbReference type="Gene3D" id="3.40.1280.10">
    <property type="match status" value="1"/>
</dbReference>
<evidence type="ECO:0000256" key="4">
    <source>
        <dbReference type="ARBA" id="ARBA00022691"/>
    </source>
</evidence>
<keyword evidence="4 5" id="KW-0949">S-adenosyl-L-methionine</keyword>
<dbReference type="GO" id="GO:0008175">
    <property type="term" value="F:tRNA methyltransferase activity"/>
    <property type="evidence" value="ECO:0007669"/>
    <property type="project" value="InterPro"/>
</dbReference>
<evidence type="ECO:0000256" key="5">
    <source>
        <dbReference type="HAMAP-Rule" id="MF_00587"/>
    </source>
</evidence>
<keyword evidence="3 5" id="KW-0808">Transferase</keyword>
<sequence length="199" mass="22302">MIMRQFLIRAKGAPVDPKKFLASTGVNGHVEYLANVVQQTLLISQGHRADTQLTLVLEKSDNYSRAIEIDGASLGSLSGWQEANILEFFAEVLACGKYLKKDEMVPFIGGVNIRATSFERLVRNYSGKIAMLDPKGSDIRLEPRLEDLLFIMTDHIPMERNTRKYLQRLGARSFSLGPVILHSSQCVALVHNELDRQSN</sequence>
<accession>A0A520S2I0</accession>
<evidence type="ECO:0000313" key="6">
    <source>
        <dbReference type="EMBL" id="RZO76656.1"/>
    </source>
</evidence>
<evidence type="ECO:0000256" key="1">
    <source>
        <dbReference type="ARBA" id="ARBA00022490"/>
    </source>
</evidence>
<comment type="caution">
    <text evidence="6">The sequence shown here is derived from an EMBL/GenBank/DDBJ whole genome shotgun (WGS) entry which is preliminary data.</text>
</comment>
<dbReference type="GO" id="GO:0008757">
    <property type="term" value="F:S-adenosylmethionine-dependent methyltransferase activity"/>
    <property type="evidence" value="ECO:0007669"/>
    <property type="project" value="UniProtKB-UniRule"/>
</dbReference>
<name>A0A520S2I0_9GAMM</name>
<dbReference type="EMBL" id="SHAG01000009">
    <property type="protein sequence ID" value="RZO76656.1"/>
    <property type="molecule type" value="Genomic_DNA"/>
</dbReference>
<keyword evidence="1 5" id="KW-0963">Cytoplasm</keyword>
<comment type="caution">
    <text evidence="5">Lacks conserved residue(s) required for the propagation of feature annotation.</text>
</comment>
<dbReference type="PANTHER" id="PTHR40703:SF1">
    <property type="entry name" value="TRNA (PSEUDOURIDINE(54)-N(1))-METHYLTRANSFERASE"/>
    <property type="match status" value="1"/>
</dbReference>
<dbReference type="GO" id="GO:0030488">
    <property type="term" value="P:tRNA methylation"/>
    <property type="evidence" value="ECO:0007669"/>
    <property type="project" value="TreeGrafter"/>
</dbReference>
<dbReference type="InterPro" id="IPR029026">
    <property type="entry name" value="tRNA_m1G_MTases_N"/>
</dbReference>
<evidence type="ECO:0000313" key="7">
    <source>
        <dbReference type="Proteomes" id="UP000316199"/>
    </source>
</evidence>
<dbReference type="EC" id="2.1.1.-" evidence="5"/>
<dbReference type="HAMAP" id="MF_00587">
    <property type="entry name" value="tRNA_methyltr_TrmY"/>
    <property type="match status" value="1"/>
</dbReference>
<evidence type="ECO:0000256" key="2">
    <source>
        <dbReference type="ARBA" id="ARBA00022603"/>
    </source>
</evidence>
<dbReference type="GO" id="GO:0005737">
    <property type="term" value="C:cytoplasm"/>
    <property type="evidence" value="ECO:0007669"/>
    <property type="project" value="UniProtKB-SubCell"/>
</dbReference>
<keyword evidence="2 5" id="KW-0489">Methyltransferase</keyword>
<feature type="binding site" evidence="5">
    <location>
        <position position="132"/>
    </location>
    <ligand>
        <name>S-adenosyl-L-methionine</name>
        <dbReference type="ChEBI" id="CHEBI:59789"/>
    </ligand>
</feature>
<dbReference type="PANTHER" id="PTHR40703">
    <property type="entry name" value="TRNA (PSEUDOURIDINE(54)-N(1))-METHYLTRANSFERASE"/>
    <property type="match status" value="1"/>
</dbReference>
<gene>
    <name evidence="6" type="ORF">EVA68_03700</name>
</gene>
<feature type="binding site" evidence="5">
    <location>
        <position position="186"/>
    </location>
    <ligand>
        <name>S-adenosyl-L-methionine</name>
        <dbReference type="ChEBI" id="CHEBI:59789"/>
    </ligand>
</feature>
<dbReference type="Pfam" id="PF04013">
    <property type="entry name" value="Methyltrn_RNA_2"/>
    <property type="match status" value="1"/>
</dbReference>
<proteinExistence type="inferred from homology"/>
<dbReference type="InterPro" id="IPR029028">
    <property type="entry name" value="Alpha/beta_knot_MTases"/>
</dbReference>
<comment type="subcellular location">
    <subcellularLocation>
        <location evidence="5">Cytoplasm</location>
    </subcellularLocation>
</comment>
<dbReference type="AlphaFoldDB" id="A0A520S2I0"/>
<dbReference type="InterPro" id="IPR007158">
    <property type="entry name" value="TrmY"/>
</dbReference>
<reference evidence="6 7" key="1">
    <citation type="submission" date="2019-02" db="EMBL/GenBank/DDBJ databases">
        <title>Prokaryotic population dynamics and viral predation in marine succession experiment using metagenomics: the confinement effect.</title>
        <authorList>
            <person name="Haro-Moreno J.M."/>
            <person name="Rodriguez-Valera F."/>
            <person name="Lopez-Perez M."/>
        </authorList>
    </citation>
    <scope>NUCLEOTIDE SEQUENCE [LARGE SCALE GENOMIC DNA]</scope>
    <source>
        <strain evidence="6">MED-G157</strain>
    </source>
</reference>
<evidence type="ECO:0000256" key="3">
    <source>
        <dbReference type="ARBA" id="ARBA00022679"/>
    </source>
</evidence>
<dbReference type="Proteomes" id="UP000316199">
    <property type="component" value="Unassembled WGS sequence"/>
</dbReference>
<dbReference type="SUPFAM" id="SSF75217">
    <property type="entry name" value="alpha/beta knot"/>
    <property type="match status" value="1"/>
</dbReference>
<comment type="similarity">
    <text evidence="5">Belongs to the methyltransferase superfamily. TrmY family.</text>
</comment>
<organism evidence="6 7">
    <name type="scientific">OM182 bacterium</name>
    <dbReference type="NCBI Taxonomy" id="2510334"/>
    <lineage>
        <taxon>Bacteria</taxon>
        <taxon>Pseudomonadati</taxon>
        <taxon>Pseudomonadota</taxon>
        <taxon>Gammaproteobacteria</taxon>
        <taxon>OMG group</taxon>
        <taxon>OM182 clade</taxon>
    </lineage>
</organism>